<reference evidence="1" key="1">
    <citation type="submission" date="2021-06" db="EMBL/GenBank/DDBJ databases">
        <authorList>
            <person name="Kallberg Y."/>
            <person name="Tangrot J."/>
            <person name="Rosling A."/>
        </authorList>
    </citation>
    <scope>NUCLEOTIDE SEQUENCE</scope>
    <source>
        <strain evidence="1">IN212</strain>
    </source>
</reference>
<name>A0A9N8VSI0_9GLOM</name>
<sequence>MRAQGFCIQVLEKLDLRFDAIDWTIDLEDSLKSMGYPIEVLYRILKGLTIL</sequence>
<proteinExistence type="predicted"/>
<accession>A0A9N8VSI0</accession>
<dbReference type="EMBL" id="CAJVPZ010000423">
    <property type="protein sequence ID" value="CAG8464815.1"/>
    <property type="molecule type" value="Genomic_DNA"/>
</dbReference>
<gene>
    <name evidence="1" type="ORF">RFULGI_LOCUS847</name>
</gene>
<dbReference type="Proteomes" id="UP000789396">
    <property type="component" value="Unassembled WGS sequence"/>
</dbReference>
<dbReference type="AlphaFoldDB" id="A0A9N8VSI0"/>
<comment type="caution">
    <text evidence="1">The sequence shown here is derived from an EMBL/GenBank/DDBJ whole genome shotgun (WGS) entry which is preliminary data.</text>
</comment>
<evidence type="ECO:0000313" key="1">
    <source>
        <dbReference type="EMBL" id="CAG8464815.1"/>
    </source>
</evidence>
<keyword evidence="2" id="KW-1185">Reference proteome</keyword>
<protein>
    <submittedName>
        <fullName evidence="1">8942_t:CDS:1</fullName>
    </submittedName>
</protein>
<organism evidence="1 2">
    <name type="scientific">Racocetra fulgida</name>
    <dbReference type="NCBI Taxonomy" id="60492"/>
    <lineage>
        <taxon>Eukaryota</taxon>
        <taxon>Fungi</taxon>
        <taxon>Fungi incertae sedis</taxon>
        <taxon>Mucoromycota</taxon>
        <taxon>Glomeromycotina</taxon>
        <taxon>Glomeromycetes</taxon>
        <taxon>Diversisporales</taxon>
        <taxon>Gigasporaceae</taxon>
        <taxon>Racocetra</taxon>
    </lineage>
</organism>
<evidence type="ECO:0000313" key="2">
    <source>
        <dbReference type="Proteomes" id="UP000789396"/>
    </source>
</evidence>